<dbReference type="AlphaFoldDB" id="A0AAU9DJ84"/>
<sequence length="140" mass="16119">MKSKNSLAQTLKNPSYLQSSVTLLLFFASWGVWWSFFQVWLTSTKNGLGLSGSEVGTIYGANSLVTLILMFIYGTLQDKLVIKRYLLIFCAIIESLIGPFFVWIYSPLLHRNFLLGIIAGSFYRRDFCLHQEFLKQFQKN</sequence>
<keyword evidence="1" id="KW-1133">Transmembrane helix</keyword>
<dbReference type="SUPFAM" id="SSF103473">
    <property type="entry name" value="MFS general substrate transporter"/>
    <property type="match status" value="1"/>
</dbReference>
<dbReference type="EMBL" id="AP026802">
    <property type="protein sequence ID" value="BDR58531.1"/>
    <property type="molecule type" value="Genomic_DNA"/>
</dbReference>
<evidence type="ECO:0000313" key="3">
    <source>
        <dbReference type="EMBL" id="BDR58553.1"/>
    </source>
</evidence>
<dbReference type="InterPro" id="IPR036259">
    <property type="entry name" value="MFS_trans_sf"/>
</dbReference>
<feature type="transmembrane region" description="Helical" evidence="1">
    <location>
        <begin position="85"/>
        <end position="105"/>
    </location>
</feature>
<reference evidence="2 4" key="1">
    <citation type="journal article" date="2023" name="Microbiol. Spectr.">
        <title>Symbiosis of Carpenter Bees with Uncharacterized Lactic Acid Bacteria Showing NAD Auxotrophy.</title>
        <authorList>
            <person name="Kawasaki S."/>
            <person name="Ozawa K."/>
            <person name="Mori T."/>
            <person name="Yamamoto A."/>
            <person name="Ito M."/>
            <person name="Ohkuma M."/>
            <person name="Sakamoto M."/>
            <person name="Matsutani M."/>
        </authorList>
    </citation>
    <scope>NUCLEOTIDE SEQUENCE [LARGE SCALE GENOMIC DNA]</scope>
    <source>
        <strain evidence="2 4">XA3</strain>
    </source>
</reference>
<dbReference type="KEGG" id="xap:XA3_09720"/>
<dbReference type="KEGG" id="xap:XA3_09940"/>
<dbReference type="GO" id="GO:0016020">
    <property type="term" value="C:membrane"/>
    <property type="evidence" value="ECO:0007669"/>
    <property type="project" value="InterPro"/>
</dbReference>
<name>A0AAU9DJ84_9LACO</name>
<protein>
    <submittedName>
        <fullName evidence="2">Uncharacterized protein</fullName>
    </submittedName>
</protein>
<dbReference type="Pfam" id="PF01306">
    <property type="entry name" value="LacY_symp"/>
    <property type="match status" value="1"/>
</dbReference>
<dbReference type="GO" id="GO:0005351">
    <property type="term" value="F:carbohydrate:proton symporter activity"/>
    <property type="evidence" value="ECO:0007669"/>
    <property type="project" value="InterPro"/>
</dbReference>
<keyword evidence="1" id="KW-0472">Membrane</keyword>
<dbReference type="Gene3D" id="1.20.1250.20">
    <property type="entry name" value="MFS general substrate transporter like domains"/>
    <property type="match status" value="1"/>
</dbReference>
<feature type="transmembrane region" description="Helical" evidence="1">
    <location>
        <begin position="21"/>
        <end position="41"/>
    </location>
</feature>
<feature type="transmembrane region" description="Helical" evidence="1">
    <location>
        <begin position="56"/>
        <end position="73"/>
    </location>
</feature>
<evidence type="ECO:0000256" key="1">
    <source>
        <dbReference type="SAM" id="Phobius"/>
    </source>
</evidence>
<dbReference type="EMBL" id="AP026802">
    <property type="protein sequence ID" value="BDR58553.1"/>
    <property type="molecule type" value="Genomic_DNA"/>
</dbReference>
<gene>
    <name evidence="2" type="ORF">XA3_09720</name>
    <name evidence="3" type="ORF">XA3_09940</name>
</gene>
<evidence type="ECO:0000313" key="2">
    <source>
        <dbReference type="EMBL" id="BDR58531.1"/>
    </source>
</evidence>
<dbReference type="Proteomes" id="UP001321861">
    <property type="component" value="Chromosome"/>
</dbReference>
<keyword evidence="1" id="KW-0812">Transmembrane</keyword>
<dbReference type="InterPro" id="IPR000576">
    <property type="entry name" value="LacY/RafB_perm_fam"/>
</dbReference>
<organism evidence="2 4">
    <name type="scientific">Xylocopilactobacillus apicola</name>
    <dbReference type="NCBI Taxonomy" id="2932184"/>
    <lineage>
        <taxon>Bacteria</taxon>
        <taxon>Bacillati</taxon>
        <taxon>Bacillota</taxon>
        <taxon>Bacilli</taxon>
        <taxon>Lactobacillales</taxon>
        <taxon>Lactobacillaceae</taxon>
        <taxon>Xylocopilactobacillus</taxon>
    </lineage>
</organism>
<evidence type="ECO:0000313" key="4">
    <source>
        <dbReference type="Proteomes" id="UP001321861"/>
    </source>
</evidence>
<accession>A0AAU9DJ84</accession>
<keyword evidence="4" id="KW-1185">Reference proteome</keyword>
<proteinExistence type="predicted"/>